<dbReference type="SMART" id="SM00326">
    <property type="entry name" value="SH3"/>
    <property type="match status" value="1"/>
</dbReference>
<dbReference type="InterPro" id="IPR001452">
    <property type="entry name" value="SH3_domain"/>
</dbReference>
<evidence type="ECO:0000256" key="3">
    <source>
        <dbReference type="PROSITE-ProRule" id="PRU00191"/>
    </source>
</evidence>
<feature type="compositionally biased region" description="Polar residues" evidence="5">
    <location>
        <begin position="126"/>
        <end position="135"/>
    </location>
</feature>
<evidence type="ECO:0000259" key="7">
    <source>
        <dbReference type="PROSITE" id="PS50002"/>
    </source>
</evidence>
<gene>
    <name evidence="9" type="ORF">GPM918_LOCUS12924</name>
    <name evidence="8" type="ORF">OVA965_LOCUS7858</name>
    <name evidence="11" type="ORF">SRO942_LOCUS12923</name>
    <name evidence="10" type="ORF">TMI583_LOCUS7854</name>
</gene>
<organism evidence="9 12">
    <name type="scientific">Didymodactylos carnosus</name>
    <dbReference type="NCBI Taxonomy" id="1234261"/>
    <lineage>
        <taxon>Eukaryota</taxon>
        <taxon>Metazoa</taxon>
        <taxon>Spiralia</taxon>
        <taxon>Gnathifera</taxon>
        <taxon>Rotifera</taxon>
        <taxon>Eurotatoria</taxon>
        <taxon>Bdelloidea</taxon>
        <taxon>Philodinida</taxon>
        <taxon>Philodinidae</taxon>
        <taxon>Didymodactylos</taxon>
    </lineage>
</organism>
<dbReference type="SUPFAM" id="SSF55550">
    <property type="entry name" value="SH2 domain"/>
    <property type="match status" value="1"/>
</dbReference>
<name>A0A814FLA4_9BILA</name>
<evidence type="ECO:0000313" key="9">
    <source>
        <dbReference type="EMBL" id="CAF0984449.1"/>
    </source>
</evidence>
<evidence type="ECO:0000256" key="1">
    <source>
        <dbReference type="ARBA" id="ARBA00022443"/>
    </source>
</evidence>
<feature type="domain" description="SH2" evidence="6">
    <location>
        <begin position="9"/>
        <end position="100"/>
    </location>
</feature>
<evidence type="ECO:0000259" key="6">
    <source>
        <dbReference type="PROSITE" id="PS50001"/>
    </source>
</evidence>
<dbReference type="Pfam" id="PF00017">
    <property type="entry name" value="SH2"/>
    <property type="match status" value="1"/>
</dbReference>
<evidence type="ECO:0000313" key="10">
    <source>
        <dbReference type="EMBL" id="CAF3650360.1"/>
    </source>
</evidence>
<protein>
    <recommendedName>
        <fullName evidence="13">SH2 domain-containing protein</fullName>
    </recommendedName>
</protein>
<dbReference type="Proteomes" id="UP000681722">
    <property type="component" value="Unassembled WGS sequence"/>
</dbReference>
<evidence type="ECO:0000313" key="12">
    <source>
        <dbReference type="Proteomes" id="UP000663829"/>
    </source>
</evidence>
<dbReference type="InterPro" id="IPR036860">
    <property type="entry name" value="SH2_dom_sf"/>
</dbReference>
<sequence length="254" mass="28887">MFVTRFRRWYFGNLSRAETNDILAEQESGTFLVRDSTTLKGDYVLCVKEGVKVMHYIINKIEQGGTLKYKIGQNNFEDMPSLLKHYTLHYLDIAPLLKPVSKPSAINGKERQMASGSDSNDKIKRTSSNETNMNHDSVKSDFTDSTNSHPDERHSSKTILKLPAKARVIKNRIPSLYDKSALRLEIGDIIYVTKADNNGQCEGQLLSSNRQGTFPFNYVEFFDDNDDVNIINNDNSIEETNINNNSSFDETKQN</sequence>
<dbReference type="InterPro" id="IPR036028">
    <property type="entry name" value="SH3-like_dom_sf"/>
</dbReference>
<dbReference type="InterPro" id="IPR000980">
    <property type="entry name" value="SH2"/>
</dbReference>
<dbReference type="InterPro" id="IPR051184">
    <property type="entry name" value="Tyrosine-phos_adapter"/>
</dbReference>
<dbReference type="GO" id="GO:0035591">
    <property type="term" value="F:signaling adaptor activity"/>
    <property type="evidence" value="ECO:0007669"/>
    <property type="project" value="TreeGrafter"/>
</dbReference>
<dbReference type="SMART" id="SM00252">
    <property type="entry name" value="SH2"/>
    <property type="match status" value="1"/>
</dbReference>
<dbReference type="PROSITE" id="PS50001">
    <property type="entry name" value="SH2"/>
    <property type="match status" value="1"/>
</dbReference>
<evidence type="ECO:0000256" key="5">
    <source>
        <dbReference type="SAM" id="MobiDB-lite"/>
    </source>
</evidence>
<feature type="region of interest" description="Disordered" evidence="5">
    <location>
        <begin position="105"/>
        <end position="156"/>
    </location>
</feature>
<dbReference type="PANTHER" id="PTHR19969:SF5">
    <property type="entry name" value="CRK-LIKE PROTEIN"/>
    <property type="match status" value="1"/>
</dbReference>
<dbReference type="GO" id="GO:0016477">
    <property type="term" value="P:cell migration"/>
    <property type="evidence" value="ECO:0007669"/>
    <property type="project" value="TreeGrafter"/>
</dbReference>
<dbReference type="Proteomes" id="UP000663829">
    <property type="component" value="Unassembled WGS sequence"/>
</dbReference>
<evidence type="ECO:0000313" key="11">
    <source>
        <dbReference type="EMBL" id="CAF3756746.1"/>
    </source>
</evidence>
<dbReference type="AlphaFoldDB" id="A0A814FLA4"/>
<dbReference type="EMBL" id="CAJOBC010002892">
    <property type="protein sequence ID" value="CAF3756746.1"/>
    <property type="molecule type" value="Genomic_DNA"/>
</dbReference>
<keyword evidence="12" id="KW-1185">Reference proteome</keyword>
<comment type="caution">
    <text evidence="9">The sequence shown here is derived from an EMBL/GenBank/DDBJ whole genome shotgun (WGS) entry which is preliminary data.</text>
</comment>
<dbReference type="Gene3D" id="3.30.505.10">
    <property type="entry name" value="SH2 domain"/>
    <property type="match status" value="1"/>
</dbReference>
<dbReference type="GO" id="GO:0030971">
    <property type="term" value="F:receptor tyrosine kinase binding"/>
    <property type="evidence" value="ECO:0007669"/>
    <property type="project" value="TreeGrafter"/>
</dbReference>
<dbReference type="SUPFAM" id="SSF50044">
    <property type="entry name" value="SH3-domain"/>
    <property type="match status" value="1"/>
</dbReference>
<proteinExistence type="predicted"/>
<dbReference type="GO" id="GO:0005737">
    <property type="term" value="C:cytoplasm"/>
    <property type="evidence" value="ECO:0007669"/>
    <property type="project" value="TreeGrafter"/>
</dbReference>
<reference evidence="9" key="1">
    <citation type="submission" date="2021-02" db="EMBL/GenBank/DDBJ databases">
        <authorList>
            <person name="Nowell W R."/>
        </authorList>
    </citation>
    <scope>NUCLEOTIDE SEQUENCE</scope>
</reference>
<evidence type="ECO:0008006" key="13">
    <source>
        <dbReference type="Google" id="ProtNLM"/>
    </source>
</evidence>
<dbReference type="PROSITE" id="PS50002">
    <property type="entry name" value="SH3"/>
    <property type="match status" value="1"/>
</dbReference>
<dbReference type="Proteomes" id="UP000682733">
    <property type="component" value="Unassembled WGS sequence"/>
</dbReference>
<dbReference type="PANTHER" id="PTHR19969">
    <property type="entry name" value="SH2-SH3 ADAPTOR PROTEIN-RELATED"/>
    <property type="match status" value="1"/>
</dbReference>
<dbReference type="GO" id="GO:0007167">
    <property type="term" value="P:enzyme-linked receptor protein signaling pathway"/>
    <property type="evidence" value="ECO:0007669"/>
    <property type="project" value="TreeGrafter"/>
</dbReference>
<evidence type="ECO:0000313" key="8">
    <source>
        <dbReference type="EMBL" id="CAF0865544.1"/>
    </source>
</evidence>
<evidence type="ECO:0000256" key="4">
    <source>
        <dbReference type="PROSITE-ProRule" id="PRU00192"/>
    </source>
</evidence>
<dbReference type="EMBL" id="CAJNOK010002567">
    <property type="protein sequence ID" value="CAF0865544.1"/>
    <property type="molecule type" value="Genomic_DNA"/>
</dbReference>
<feature type="domain" description="SH3" evidence="7">
    <location>
        <begin position="161"/>
        <end position="224"/>
    </location>
</feature>
<dbReference type="EMBL" id="CAJNOQ010002892">
    <property type="protein sequence ID" value="CAF0984449.1"/>
    <property type="molecule type" value="Genomic_DNA"/>
</dbReference>
<dbReference type="EMBL" id="CAJOBA010002568">
    <property type="protein sequence ID" value="CAF3650360.1"/>
    <property type="molecule type" value="Genomic_DNA"/>
</dbReference>
<dbReference type="Pfam" id="PF07653">
    <property type="entry name" value="SH3_2"/>
    <property type="match status" value="1"/>
</dbReference>
<keyword evidence="1 4" id="KW-0728">SH3 domain</keyword>
<dbReference type="Gene3D" id="2.30.30.40">
    <property type="entry name" value="SH3 Domains"/>
    <property type="match status" value="1"/>
</dbReference>
<dbReference type="Proteomes" id="UP000677228">
    <property type="component" value="Unassembled WGS sequence"/>
</dbReference>
<keyword evidence="2 3" id="KW-0727">SH2 domain</keyword>
<evidence type="ECO:0000256" key="2">
    <source>
        <dbReference type="ARBA" id="ARBA00022999"/>
    </source>
</evidence>
<dbReference type="PRINTS" id="PR00401">
    <property type="entry name" value="SH2DOMAIN"/>
</dbReference>
<dbReference type="OrthoDB" id="9204160at2759"/>
<accession>A0A814FLA4</accession>